<dbReference type="AlphaFoldDB" id="A0A6C0KG76"/>
<evidence type="ECO:0000256" key="6">
    <source>
        <dbReference type="ARBA" id="ARBA00023125"/>
    </source>
</evidence>
<keyword evidence="4" id="KW-0347">Helicase</keyword>
<dbReference type="CDD" id="cd18037">
    <property type="entry name" value="DEXSc_Pif1_like"/>
    <property type="match status" value="1"/>
</dbReference>
<keyword evidence="8" id="KW-0413">Isomerase</keyword>
<dbReference type="InterPro" id="IPR049163">
    <property type="entry name" value="Pif1-like_2B_dom"/>
</dbReference>
<organism evidence="10">
    <name type="scientific">viral metagenome</name>
    <dbReference type="NCBI Taxonomy" id="1070528"/>
    <lineage>
        <taxon>unclassified sequences</taxon>
        <taxon>metagenomes</taxon>
        <taxon>organismal metagenomes</taxon>
    </lineage>
</organism>
<evidence type="ECO:0000313" key="10">
    <source>
        <dbReference type="EMBL" id="QHU17002.1"/>
    </source>
</evidence>
<dbReference type="PANTHER" id="PTHR47642">
    <property type="entry name" value="ATP-DEPENDENT DNA HELICASE"/>
    <property type="match status" value="1"/>
</dbReference>
<dbReference type="GO" id="GO:0006281">
    <property type="term" value="P:DNA repair"/>
    <property type="evidence" value="ECO:0007669"/>
    <property type="project" value="InterPro"/>
</dbReference>
<dbReference type="InterPro" id="IPR051055">
    <property type="entry name" value="PIF1_helicase"/>
</dbReference>
<dbReference type="CDD" id="cd18809">
    <property type="entry name" value="SF1_C_RecD"/>
    <property type="match status" value="1"/>
</dbReference>
<keyword evidence="2" id="KW-0227">DNA damage</keyword>
<dbReference type="SMART" id="SM00382">
    <property type="entry name" value="AAA"/>
    <property type="match status" value="1"/>
</dbReference>
<reference evidence="10" key="1">
    <citation type="journal article" date="2020" name="Nature">
        <title>Giant virus diversity and host interactions through global metagenomics.</title>
        <authorList>
            <person name="Schulz F."/>
            <person name="Roux S."/>
            <person name="Paez-Espino D."/>
            <person name="Jungbluth S."/>
            <person name="Walsh D.A."/>
            <person name="Denef V.J."/>
            <person name="McMahon K.D."/>
            <person name="Konstantinidis K.T."/>
            <person name="Eloe-Fadrosh E.A."/>
            <person name="Kyrpides N.C."/>
            <person name="Woyke T."/>
        </authorList>
    </citation>
    <scope>NUCLEOTIDE SEQUENCE</scope>
    <source>
        <strain evidence="10">GVMAG-S-3300012000-53</strain>
    </source>
</reference>
<evidence type="ECO:0000256" key="1">
    <source>
        <dbReference type="ARBA" id="ARBA00022741"/>
    </source>
</evidence>
<evidence type="ECO:0000256" key="2">
    <source>
        <dbReference type="ARBA" id="ARBA00022763"/>
    </source>
</evidence>
<keyword evidence="7" id="KW-0234">DNA repair</keyword>
<keyword evidence="5" id="KW-0067">ATP-binding</keyword>
<dbReference type="EMBL" id="MN740895">
    <property type="protein sequence ID" value="QHU17002.1"/>
    <property type="molecule type" value="Genomic_DNA"/>
</dbReference>
<evidence type="ECO:0000256" key="7">
    <source>
        <dbReference type="ARBA" id="ARBA00023204"/>
    </source>
</evidence>
<dbReference type="GO" id="GO:0000723">
    <property type="term" value="P:telomere maintenance"/>
    <property type="evidence" value="ECO:0007669"/>
    <property type="project" value="InterPro"/>
</dbReference>
<evidence type="ECO:0000256" key="5">
    <source>
        <dbReference type="ARBA" id="ARBA00022840"/>
    </source>
</evidence>
<keyword evidence="6" id="KW-0238">DNA-binding</keyword>
<dbReference type="InterPro" id="IPR010285">
    <property type="entry name" value="DNA_helicase_pif1-like_DEAD"/>
</dbReference>
<dbReference type="Pfam" id="PF05970">
    <property type="entry name" value="PIF1"/>
    <property type="match status" value="1"/>
</dbReference>
<protein>
    <recommendedName>
        <fullName evidence="9">AAA+ ATPase domain-containing protein</fullName>
    </recommendedName>
</protein>
<dbReference type="InterPro" id="IPR027417">
    <property type="entry name" value="P-loop_NTPase"/>
</dbReference>
<dbReference type="Gene3D" id="3.40.50.300">
    <property type="entry name" value="P-loop containing nucleotide triphosphate hydrolases"/>
    <property type="match status" value="1"/>
</dbReference>
<evidence type="ECO:0000259" key="9">
    <source>
        <dbReference type="SMART" id="SM00382"/>
    </source>
</evidence>
<dbReference type="Pfam" id="PF21530">
    <property type="entry name" value="Pif1_2B_dom"/>
    <property type="match status" value="1"/>
</dbReference>
<accession>A0A6C0KG76</accession>
<evidence type="ECO:0000256" key="3">
    <source>
        <dbReference type="ARBA" id="ARBA00022801"/>
    </source>
</evidence>
<feature type="domain" description="AAA+ ATPase" evidence="9">
    <location>
        <begin position="18"/>
        <end position="198"/>
    </location>
</feature>
<evidence type="ECO:0000256" key="8">
    <source>
        <dbReference type="ARBA" id="ARBA00023235"/>
    </source>
</evidence>
<keyword evidence="3" id="KW-0378">Hydrolase</keyword>
<dbReference type="InterPro" id="IPR003593">
    <property type="entry name" value="AAA+_ATPase"/>
</dbReference>
<dbReference type="PANTHER" id="PTHR47642:SF5">
    <property type="entry name" value="ATP-DEPENDENT DNA HELICASE"/>
    <property type="match status" value="1"/>
</dbReference>
<proteinExistence type="predicted"/>
<dbReference type="SUPFAM" id="SSF52540">
    <property type="entry name" value="P-loop containing nucleoside triphosphate hydrolases"/>
    <property type="match status" value="2"/>
</dbReference>
<sequence length="489" mass="55741">MSEILSKEQQYAFDQFKCGENIFITGPGGTGKSKLIHYLTEYAKMNKKKFQVCALTGCAAVLLKCGGKTIHSWSGIKIARGDRDTIIEKILKSRKLVNAWKSIQILIIDEVSMMSEKIFELLDEIGKRIRYSNKAFGGIQLVFSGDFFQLPPVGTFGEPDTERFCFESPFWYKTFSLANHIELETVFRQKDTQYIQILSQIRKGFIDEENAEILKKYVKRSYDPAQYAGVIPTKLFPIKAKVDYVNTTMFNQLDEDEYHFECTQKTTCSTIIETGKPLSVEQIMKCSRMTEKEKEFELQNLLNNSPCSEVLTLKKNANVLCTVNIDIDNGICNGSQGKIIDIIDKGEKTSIVVRFTNGLTRLIEPHCWQSEEYPCIAITQYPLCLAWALTIHKIQGATLSMAEIDIGNSVFEYGQTYVALSRVQSLDGLYLSAFEPQRIRANSKVIEFYNKIPKKDYSTIITTNPFEAYELKEEVYETAKDPTIKIIKL</sequence>
<name>A0A6C0KG76_9ZZZZ</name>
<evidence type="ECO:0000256" key="4">
    <source>
        <dbReference type="ARBA" id="ARBA00022806"/>
    </source>
</evidence>
<dbReference type="GO" id="GO:0003678">
    <property type="term" value="F:DNA helicase activity"/>
    <property type="evidence" value="ECO:0007669"/>
    <property type="project" value="InterPro"/>
</dbReference>
<keyword evidence="1" id="KW-0547">Nucleotide-binding</keyword>